<evidence type="ECO:0000259" key="5">
    <source>
        <dbReference type="Pfam" id="PF13426"/>
    </source>
</evidence>
<sequence length="219" mass="24707">MRQPTLRNQLIAAIKADQQGFRQTLSALISDGHLSEINQDILQDDIDETRLNLSEDADPRETILQWRLQVLDTIQFGLTLTGPTYQDNPIRYANQTFREITGYSLLQLRESNPRILQGPKTESSAVDTLQEATQIWEPVTVTLWNYRRDGTPFRSRLSITPLRRGDGMITHWLGVQTVVDPPTGVLSPNSKLETETEIAAEDTSNTDTISLQKSQSEVS</sequence>
<accession>U1PSR9</accession>
<evidence type="ECO:0000256" key="1">
    <source>
        <dbReference type="ARBA" id="ARBA00022630"/>
    </source>
</evidence>
<evidence type="ECO:0000256" key="3">
    <source>
        <dbReference type="ARBA" id="ARBA00022991"/>
    </source>
</evidence>
<dbReference type="InterPro" id="IPR001610">
    <property type="entry name" value="PAC"/>
</dbReference>
<dbReference type="eggNOG" id="arCOG02367">
    <property type="taxonomic scope" value="Archaea"/>
</dbReference>
<dbReference type="Gene3D" id="3.30.450.20">
    <property type="entry name" value="PAS domain"/>
    <property type="match status" value="1"/>
</dbReference>
<keyword evidence="1" id="KW-0285">Flavoprotein</keyword>
<feature type="domain" description="PAS" evidence="5">
    <location>
        <begin position="85"/>
        <end position="175"/>
    </location>
</feature>
<reference evidence="6 7" key="1">
    <citation type="journal article" date="2013" name="PLoS ONE">
        <title>Assembly-driven community genomics of a hypersaline microbial ecosystem.</title>
        <authorList>
            <person name="Podell S."/>
            <person name="Ugalde J.A."/>
            <person name="Narasingarao P."/>
            <person name="Banfield J.F."/>
            <person name="Heidelberg K.B."/>
            <person name="Allen E.E."/>
        </authorList>
    </citation>
    <scope>NUCLEOTIDE SEQUENCE [LARGE SCALE GENOMIC DNA]</scope>
    <source>
        <strain evidence="7">J07HQW2</strain>
    </source>
</reference>
<feature type="compositionally biased region" description="Polar residues" evidence="4">
    <location>
        <begin position="202"/>
        <end position="219"/>
    </location>
</feature>
<dbReference type="EMBL" id="KE356561">
    <property type="protein sequence ID" value="ERG96847.1"/>
    <property type="molecule type" value="Genomic_DNA"/>
</dbReference>
<gene>
    <name evidence="6" type="ORF">J07HQW2_03331</name>
</gene>
<proteinExistence type="predicted"/>
<evidence type="ECO:0000256" key="4">
    <source>
        <dbReference type="SAM" id="MobiDB-lite"/>
    </source>
</evidence>
<evidence type="ECO:0000313" key="6">
    <source>
        <dbReference type="EMBL" id="ERG96847.1"/>
    </source>
</evidence>
<keyword evidence="6" id="KW-0418">Kinase</keyword>
<dbReference type="SMART" id="SM00086">
    <property type="entry name" value="PAC"/>
    <property type="match status" value="1"/>
</dbReference>
<dbReference type="PANTHER" id="PTHR47429:SF2">
    <property type="entry name" value="PROTEIN TWIN LOV 1"/>
    <property type="match status" value="1"/>
</dbReference>
<feature type="region of interest" description="Disordered" evidence="4">
    <location>
        <begin position="183"/>
        <end position="219"/>
    </location>
</feature>
<keyword evidence="6" id="KW-0808">Transferase</keyword>
<dbReference type="STRING" id="1238425.J07HQW2_03331"/>
<dbReference type="Proteomes" id="UP000030710">
    <property type="component" value="Unassembled WGS sequence"/>
</dbReference>
<dbReference type="CDD" id="cd00130">
    <property type="entry name" value="PAS"/>
    <property type="match status" value="1"/>
</dbReference>
<keyword evidence="3" id="KW-0157">Chromophore</keyword>
<keyword evidence="2" id="KW-0288">FMN</keyword>
<dbReference type="InterPro" id="IPR035965">
    <property type="entry name" value="PAS-like_dom_sf"/>
</dbReference>
<dbReference type="GO" id="GO:0016301">
    <property type="term" value="F:kinase activity"/>
    <property type="evidence" value="ECO:0007669"/>
    <property type="project" value="UniProtKB-KW"/>
</dbReference>
<name>U1PSR9_9EURY</name>
<dbReference type="SUPFAM" id="SSF55785">
    <property type="entry name" value="PYP-like sensor domain (PAS domain)"/>
    <property type="match status" value="1"/>
</dbReference>
<dbReference type="HOGENOM" id="CLU_119849_0_0_2"/>
<dbReference type="RefSeq" id="WP_021056309.1">
    <property type="nucleotide sequence ID" value="NZ_KE356561.1"/>
</dbReference>
<dbReference type="NCBIfam" id="TIGR00229">
    <property type="entry name" value="sensory_box"/>
    <property type="match status" value="1"/>
</dbReference>
<organism evidence="6 7">
    <name type="scientific">Haloquadratum walsbyi J07HQW2</name>
    <dbReference type="NCBI Taxonomy" id="1238425"/>
    <lineage>
        <taxon>Archaea</taxon>
        <taxon>Methanobacteriati</taxon>
        <taxon>Methanobacteriota</taxon>
        <taxon>Stenosarchaea group</taxon>
        <taxon>Halobacteria</taxon>
        <taxon>Halobacteriales</taxon>
        <taxon>Haloferacaceae</taxon>
        <taxon>Haloquadratum</taxon>
    </lineage>
</organism>
<dbReference type="InterPro" id="IPR000014">
    <property type="entry name" value="PAS"/>
</dbReference>
<protein>
    <submittedName>
        <fullName evidence="6">PAS sensor histidine kinase</fullName>
    </submittedName>
</protein>
<dbReference type="PANTHER" id="PTHR47429">
    <property type="entry name" value="PROTEIN TWIN LOV 1"/>
    <property type="match status" value="1"/>
</dbReference>
<dbReference type="Pfam" id="PF13426">
    <property type="entry name" value="PAS_9"/>
    <property type="match status" value="1"/>
</dbReference>
<dbReference type="AlphaFoldDB" id="U1PSR9"/>
<evidence type="ECO:0000256" key="2">
    <source>
        <dbReference type="ARBA" id="ARBA00022643"/>
    </source>
</evidence>
<evidence type="ECO:0000313" key="7">
    <source>
        <dbReference type="Proteomes" id="UP000030710"/>
    </source>
</evidence>